<dbReference type="AlphaFoldDB" id="A0A6M2DBH2"/>
<feature type="chain" id="PRO_5027050671" evidence="1">
    <location>
        <begin position="18"/>
        <end position="88"/>
    </location>
</feature>
<feature type="signal peptide" evidence="1">
    <location>
        <begin position="1"/>
        <end position="17"/>
    </location>
</feature>
<organism evidence="2">
    <name type="scientific">Rhipicephalus microplus</name>
    <name type="common">Cattle tick</name>
    <name type="synonym">Boophilus microplus</name>
    <dbReference type="NCBI Taxonomy" id="6941"/>
    <lineage>
        <taxon>Eukaryota</taxon>
        <taxon>Metazoa</taxon>
        <taxon>Ecdysozoa</taxon>
        <taxon>Arthropoda</taxon>
        <taxon>Chelicerata</taxon>
        <taxon>Arachnida</taxon>
        <taxon>Acari</taxon>
        <taxon>Parasitiformes</taxon>
        <taxon>Ixodida</taxon>
        <taxon>Ixodoidea</taxon>
        <taxon>Ixodidae</taxon>
        <taxon>Rhipicephalinae</taxon>
        <taxon>Rhipicephalus</taxon>
        <taxon>Boophilus</taxon>
    </lineage>
</organism>
<evidence type="ECO:0000313" key="2">
    <source>
        <dbReference type="EMBL" id="NOV43050.1"/>
    </source>
</evidence>
<sequence length="88" mass="10558">MFCFFFFFFSQATFLLSNESYLESTQCIPALLWQQFSNMGYDSCVDIWSFHHTARAQMRLVFLNGHAAFLRYYDRIRRVHCGGRDYKT</sequence>
<accession>A0A6M2DBH2</accession>
<protein>
    <submittedName>
        <fullName evidence="2">Putative secreted protein</fullName>
    </submittedName>
</protein>
<proteinExistence type="predicted"/>
<reference evidence="2" key="1">
    <citation type="submission" date="2019-09" db="EMBL/GenBank/DDBJ databases">
        <title>Organ-specific transcriptomic study of the physiology of the cattle tick, Rhipicephalus microplus.</title>
        <authorList>
            <person name="Tirloni L."/>
            <person name="Braz G."/>
            <person name="Gandara A.C.P."/>
            <person name="Sabadin G.A."/>
            <person name="da Silva R.M."/>
            <person name="Guizzo M.G."/>
            <person name="Machado J.A."/>
            <person name="Costa E.P."/>
            <person name="Gomes H.F."/>
            <person name="Moraes J."/>
            <person name="Mota M.B.S."/>
            <person name="Mesquita R.D."/>
            <person name="Alvarenga P.H."/>
            <person name="Alves F."/>
            <person name="Seixas A."/>
            <person name="da Fonseca R.N."/>
            <person name="Fogaca A."/>
            <person name="Logullo C."/>
            <person name="Tanaka A."/>
            <person name="Daffre S."/>
            <person name="Termignoni C."/>
            <person name="Vaz I.S.Jr."/>
            <person name="Oliveira P.L."/>
            <person name="Ribeiro J.M."/>
        </authorList>
    </citation>
    <scope>NUCLEOTIDE SEQUENCE</scope>
    <source>
        <strain evidence="2">Porto Alegre</strain>
    </source>
</reference>
<evidence type="ECO:0000256" key="1">
    <source>
        <dbReference type="SAM" id="SignalP"/>
    </source>
</evidence>
<name>A0A6M2DBH2_RHIMP</name>
<keyword evidence="1" id="KW-0732">Signal</keyword>
<dbReference type="EMBL" id="GHWJ01010313">
    <property type="protein sequence ID" value="NOV43050.1"/>
    <property type="molecule type" value="Transcribed_RNA"/>
</dbReference>